<evidence type="ECO:0000256" key="1">
    <source>
        <dbReference type="ARBA" id="ARBA00022490"/>
    </source>
</evidence>
<dbReference type="GO" id="GO:0051075">
    <property type="term" value="F:S-adenosylmethionine:tRNA ribosyltransferase-isomerase activity"/>
    <property type="evidence" value="ECO:0007669"/>
    <property type="project" value="TreeGrafter"/>
</dbReference>
<dbReference type="PANTHER" id="PTHR30307">
    <property type="entry name" value="S-ADENOSYLMETHIONINE:TRNA RIBOSYLTRANSFERASE-ISOMERASE"/>
    <property type="match status" value="1"/>
</dbReference>
<evidence type="ECO:0000256" key="2">
    <source>
        <dbReference type="ARBA" id="ARBA00022679"/>
    </source>
</evidence>
<dbReference type="GO" id="GO:0008616">
    <property type="term" value="P:tRNA queuosine(34) biosynthetic process"/>
    <property type="evidence" value="ECO:0007669"/>
    <property type="project" value="UniProtKB-KW"/>
</dbReference>
<dbReference type="Pfam" id="PF02547">
    <property type="entry name" value="Queuosine_synth"/>
    <property type="match status" value="1"/>
</dbReference>
<dbReference type="PANTHER" id="PTHR30307:SF0">
    <property type="entry name" value="S-ADENOSYLMETHIONINE:TRNA RIBOSYLTRANSFERASE-ISOMERASE"/>
    <property type="match status" value="1"/>
</dbReference>
<keyword evidence="1" id="KW-0963">Cytoplasm</keyword>
<dbReference type="InterPro" id="IPR042118">
    <property type="entry name" value="QueA_dom1"/>
</dbReference>
<name>X1SBA2_9ZZZZ</name>
<comment type="caution">
    <text evidence="5">The sequence shown here is derived from an EMBL/GenBank/DDBJ whole genome shotgun (WGS) entry which is preliminary data.</text>
</comment>
<evidence type="ECO:0008006" key="6">
    <source>
        <dbReference type="Google" id="ProtNLM"/>
    </source>
</evidence>
<evidence type="ECO:0000313" key="5">
    <source>
        <dbReference type="EMBL" id="GAI90258.1"/>
    </source>
</evidence>
<feature type="non-terminal residue" evidence="5">
    <location>
        <position position="1"/>
    </location>
</feature>
<accession>X1SBA2</accession>
<evidence type="ECO:0000256" key="3">
    <source>
        <dbReference type="ARBA" id="ARBA00022691"/>
    </source>
</evidence>
<dbReference type="SUPFAM" id="SSF111337">
    <property type="entry name" value="QueA-like"/>
    <property type="match status" value="1"/>
</dbReference>
<dbReference type="InterPro" id="IPR003699">
    <property type="entry name" value="QueA"/>
</dbReference>
<gene>
    <name evidence="5" type="ORF">S12H4_30483</name>
</gene>
<evidence type="ECO:0000256" key="4">
    <source>
        <dbReference type="ARBA" id="ARBA00022785"/>
    </source>
</evidence>
<protein>
    <recommendedName>
        <fullName evidence="6">S-adenosylmethionine:tRNA ribosyltransferase-isomerase</fullName>
    </recommendedName>
</protein>
<organism evidence="5">
    <name type="scientific">marine sediment metagenome</name>
    <dbReference type="NCBI Taxonomy" id="412755"/>
    <lineage>
        <taxon>unclassified sequences</taxon>
        <taxon>metagenomes</taxon>
        <taxon>ecological metagenomes</taxon>
    </lineage>
</organism>
<dbReference type="AlphaFoldDB" id="X1SBA2"/>
<keyword evidence="4" id="KW-0671">Queuosine biosynthesis</keyword>
<sequence>TTTRVLETQANQSGKVSPGQGWTNLFIYPAYEFKLTEALLTNFHMPESSLLLLVSAFVGKERLLSAYKEAIRQKYRFLSFGDAMLII</sequence>
<dbReference type="Gene3D" id="3.40.1780.10">
    <property type="entry name" value="QueA-like"/>
    <property type="match status" value="1"/>
</dbReference>
<dbReference type="InterPro" id="IPR036100">
    <property type="entry name" value="QueA_sf"/>
</dbReference>
<keyword evidence="3" id="KW-0949">S-adenosyl-L-methionine</keyword>
<dbReference type="EMBL" id="BARW01017684">
    <property type="protein sequence ID" value="GAI90258.1"/>
    <property type="molecule type" value="Genomic_DNA"/>
</dbReference>
<keyword evidence="2" id="KW-0808">Transferase</keyword>
<reference evidence="5" key="1">
    <citation type="journal article" date="2014" name="Front. Microbiol.">
        <title>High frequency of phylogenetically diverse reductive dehalogenase-homologous genes in deep subseafloor sedimentary metagenomes.</title>
        <authorList>
            <person name="Kawai M."/>
            <person name="Futagami T."/>
            <person name="Toyoda A."/>
            <person name="Takaki Y."/>
            <person name="Nishi S."/>
            <person name="Hori S."/>
            <person name="Arai W."/>
            <person name="Tsubouchi T."/>
            <person name="Morono Y."/>
            <person name="Uchiyama I."/>
            <person name="Ito T."/>
            <person name="Fujiyama A."/>
            <person name="Inagaki F."/>
            <person name="Takami H."/>
        </authorList>
    </citation>
    <scope>NUCLEOTIDE SEQUENCE</scope>
    <source>
        <strain evidence="5">Expedition CK06-06</strain>
    </source>
</reference>
<proteinExistence type="predicted"/>